<evidence type="ECO:0000256" key="1">
    <source>
        <dbReference type="ARBA" id="ARBA00008520"/>
    </source>
</evidence>
<dbReference type="InterPro" id="IPR050490">
    <property type="entry name" value="Bact_solute-bd_prot1"/>
</dbReference>
<evidence type="ECO:0000313" key="5">
    <source>
        <dbReference type="EMBL" id="MFC4611402.1"/>
    </source>
</evidence>
<evidence type="ECO:0000256" key="2">
    <source>
        <dbReference type="ARBA" id="ARBA00022448"/>
    </source>
</evidence>
<dbReference type="RefSeq" id="WP_381200467.1">
    <property type="nucleotide sequence ID" value="NZ_JBHSFE010000022.1"/>
</dbReference>
<reference evidence="6" key="1">
    <citation type="journal article" date="2019" name="Int. J. Syst. Evol. Microbiol.">
        <title>The Global Catalogue of Microorganisms (GCM) 10K type strain sequencing project: providing services to taxonomists for standard genome sequencing and annotation.</title>
        <authorList>
            <consortium name="The Broad Institute Genomics Platform"/>
            <consortium name="The Broad Institute Genome Sequencing Center for Infectious Disease"/>
            <person name="Wu L."/>
            <person name="Ma J."/>
        </authorList>
    </citation>
    <scope>NUCLEOTIDE SEQUENCE [LARGE SCALE GENOMIC DNA]</scope>
    <source>
        <strain evidence="6">CGMCC 4.7139</strain>
    </source>
</reference>
<feature type="region of interest" description="Disordered" evidence="4">
    <location>
        <begin position="1"/>
        <end position="25"/>
    </location>
</feature>
<evidence type="ECO:0000313" key="6">
    <source>
        <dbReference type="Proteomes" id="UP001595993"/>
    </source>
</evidence>
<proteinExistence type="inferred from homology"/>
<comment type="caution">
    <text evidence="5">The sequence shown here is derived from an EMBL/GenBank/DDBJ whole genome shotgun (WGS) entry which is preliminary data.</text>
</comment>
<name>A0ABV9GBR8_9ACTN</name>
<dbReference type="SUPFAM" id="SSF53850">
    <property type="entry name" value="Periplasmic binding protein-like II"/>
    <property type="match status" value="1"/>
</dbReference>
<dbReference type="Gene3D" id="3.40.190.10">
    <property type="entry name" value="Periplasmic binding protein-like II"/>
    <property type="match status" value="2"/>
</dbReference>
<dbReference type="PANTHER" id="PTHR43649">
    <property type="entry name" value="ARABINOSE-BINDING PROTEIN-RELATED"/>
    <property type="match status" value="1"/>
</dbReference>
<comment type="similarity">
    <text evidence="1">Belongs to the bacterial solute-binding protein 1 family.</text>
</comment>
<organism evidence="5 6">
    <name type="scientific">Streptomyces maoxianensis</name>
    <dbReference type="NCBI Taxonomy" id="1459942"/>
    <lineage>
        <taxon>Bacteria</taxon>
        <taxon>Bacillati</taxon>
        <taxon>Actinomycetota</taxon>
        <taxon>Actinomycetes</taxon>
        <taxon>Kitasatosporales</taxon>
        <taxon>Streptomycetaceae</taxon>
        <taxon>Streptomyces</taxon>
    </lineage>
</organism>
<evidence type="ECO:0000256" key="4">
    <source>
        <dbReference type="SAM" id="MobiDB-lite"/>
    </source>
</evidence>
<dbReference type="PANTHER" id="PTHR43649:SF34">
    <property type="entry name" value="ABC TRANSPORTER PERIPLASMIC-BINDING PROTEIN YCJN-RELATED"/>
    <property type="match status" value="1"/>
</dbReference>
<dbReference type="Proteomes" id="UP001595993">
    <property type="component" value="Unassembled WGS sequence"/>
</dbReference>
<gene>
    <name evidence="5" type="ORF">ACFO9E_26940</name>
</gene>
<keyword evidence="3" id="KW-0732">Signal</keyword>
<dbReference type="EMBL" id="JBHSFE010000022">
    <property type="protein sequence ID" value="MFC4611402.1"/>
    <property type="molecule type" value="Genomic_DNA"/>
</dbReference>
<evidence type="ECO:0000256" key="3">
    <source>
        <dbReference type="ARBA" id="ARBA00022729"/>
    </source>
</evidence>
<sequence>MGHTNRQARPARARGEAPPRPAGRGAARRLRCLTVLPLLAGLLSCGSSESAGGPVSLNWYNFPDDSGALADAASSCTRASEGRYRIAYNKLPRGADGQRQQLVRRLAAHDPALDILGLDVTWAAEFAEAKWILPWTGGNRRSATEGTLEVPLRTATWKGKLYAVPYNTNTQLLWYRGDLVPKPPKTWAEMLDMARDLAKADKPHYVEIQGAQYEGLTVWFNTLVESAGGSILNAAATAPSLGPPAVQAATIMRDLATSPAADPSLSNQMEDQNRLAMESGTAAFELNYPFVYPSMKANRPELFKSFRWAPYPGVDPGRLSKPTIGGIDLAVGAYSRHPDLAFEAALCLRNRQNQMTAALKGGLPPTLRALYTNKTFVKNYPFASEVLSALENASVRPQTPAYQNVSIAISHTLSPPSAIKPRSDIENIGSQIEDALQSKGLIP</sequence>
<protein>
    <submittedName>
        <fullName evidence="5">ABC transporter substrate-binding protein</fullName>
    </submittedName>
</protein>
<keyword evidence="2" id="KW-0813">Transport</keyword>
<dbReference type="InterPro" id="IPR006059">
    <property type="entry name" value="SBP"/>
</dbReference>
<dbReference type="Pfam" id="PF01547">
    <property type="entry name" value="SBP_bac_1"/>
    <property type="match status" value="1"/>
</dbReference>
<accession>A0ABV9GBR8</accession>
<dbReference type="CDD" id="cd14750">
    <property type="entry name" value="PBP2_TMBP"/>
    <property type="match status" value="1"/>
</dbReference>
<keyword evidence="6" id="KW-1185">Reference proteome</keyword>